<accession>A0A0C2FVK4</accession>
<proteinExistence type="predicted"/>
<protein>
    <submittedName>
        <fullName evidence="2">Uncharacterized protein</fullName>
    </submittedName>
</protein>
<gene>
    <name evidence="2" type="ORF">ANCDUO_19219</name>
</gene>
<keyword evidence="3" id="KW-1185">Reference proteome</keyword>
<dbReference type="EMBL" id="KN748956">
    <property type="protein sequence ID" value="KIH50699.1"/>
    <property type="molecule type" value="Genomic_DNA"/>
</dbReference>
<sequence length="297" mass="31586">TAVTPSPARITRAMRKAGMSTPKDVVELEIVPEEESTEERVSKSTEKKEKERDSPVKSLAGKKSVSPSEENVENAVEEVMVLGDEPVEATASPDRKSLSKAAEVASPERKQDTERSTTSPLKKSPIKRSTPETTASPARMEPEEAEKPSTSPSKKSPVKDVTSEGVIDSEAMDVEEQPCKSPVKKSPMKEVSPAKAAVSEGMELESDSAGSPARKSPSKRKSLKEAMSPEASKETSSPVKGSPMKEVTPEALPEIVSVEGNSSNSPGKESASKGKSPKKIAASEPKTNISTDRNATM</sequence>
<organism evidence="2 3">
    <name type="scientific">Ancylostoma duodenale</name>
    <dbReference type="NCBI Taxonomy" id="51022"/>
    <lineage>
        <taxon>Eukaryota</taxon>
        <taxon>Metazoa</taxon>
        <taxon>Ecdysozoa</taxon>
        <taxon>Nematoda</taxon>
        <taxon>Chromadorea</taxon>
        <taxon>Rhabditida</taxon>
        <taxon>Rhabditina</taxon>
        <taxon>Rhabditomorpha</taxon>
        <taxon>Strongyloidea</taxon>
        <taxon>Ancylostomatidae</taxon>
        <taxon>Ancylostomatinae</taxon>
        <taxon>Ancylostoma</taxon>
    </lineage>
</organism>
<dbReference type="Proteomes" id="UP000054047">
    <property type="component" value="Unassembled WGS sequence"/>
</dbReference>
<feature type="compositionally biased region" description="Basic and acidic residues" evidence="1">
    <location>
        <begin position="106"/>
        <end position="115"/>
    </location>
</feature>
<feature type="compositionally biased region" description="Basic and acidic residues" evidence="1">
    <location>
        <begin position="38"/>
        <end position="55"/>
    </location>
</feature>
<evidence type="ECO:0000313" key="2">
    <source>
        <dbReference type="EMBL" id="KIH50699.1"/>
    </source>
</evidence>
<evidence type="ECO:0000256" key="1">
    <source>
        <dbReference type="SAM" id="MobiDB-lite"/>
    </source>
</evidence>
<dbReference type="AlphaFoldDB" id="A0A0C2FVK4"/>
<evidence type="ECO:0000313" key="3">
    <source>
        <dbReference type="Proteomes" id="UP000054047"/>
    </source>
</evidence>
<name>A0A0C2FVK4_9BILA</name>
<dbReference type="OrthoDB" id="10617167at2759"/>
<reference evidence="2 3" key="1">
    <citation type="submission" date="2013-12" db="EMBL/GenBank/DDBJ databases">
        <title>Draft genome of the parsitic nematode Ancylostoma duodenale.</title>
        <authorList>
            <person name="Mitreva M."/>
        </authorList>
    </citation>
    <scope>NUCLEOTIDE SEQUENCE [LARGE SCALE GENOMIC DNA]</scope>
    <source>
        <strain evidence="2 3">Zhejiang</strain>
    </source>
</reference>
<feature type="non-terminal residue" evidence="2">
    <location>
        <position position="1"/>
    </location>
</feature>
<feature type="region of interest" description="Disordered" evidence="1">
    <location>
        <begin position="1"/>
        <end position="297"/>
    </location>
</feature>
<feature type="compositionally biased region" description="Polar residues" evidence="1">
    <location>
        <begin position="285"/>
        <end position="297"/>
    </location>
</feature>